<dbReference type="Gene3D" id="1.20.1250.20">
    <property type="entry name" value="MFS general substrate transporter like domains"/>
    <property type="match status" value="1"/>
</dbReference>
<dbReference type="EMBL" id="VMBG01000001">
    <property type="protein sequence ID" value="TSJ79313.1"/>
    <property type="molecule type" value="Genomic_DNA"/>
</dbReference>
<dbReference type="InterPro" id="IPR036259">
    <property type="entry name" value="MFS_trans_sf"/>
</dbReference>
<feature type="transmembrane region" description="Helical" evidence="5">
    <location>
        <begin position="75"/>
        <end position="98"/>
    </location>
</feature>
<evidence type="ECO:0000256" key="1">
    <source>
        <dbReference type="ARBA" id="ARBA00022692"/>
    </source>
</evidence>
<dbReference type="RefSeq" id="WP_144229737.1">
    <property type="nucleotide sequence ID" value="NZ_CBCRVV010000007.1"/>
</dbReference>
<feature type="transmembrane region" description="Helical" evidence="5">
    <location>
        <begin position="189"/>
        <end position="209"/>
    </location>
</feature>
<evidence type="ECO:0000256" key="4">
    <source>
        <dbReference type="SAM" id="MobiDB-lite"/>
    </source>
</evidence>
<feature type="transmembrane region" description="Helical" evidence="5">
    <location>
        <begin position="367"/>
        <end position="389"/>
    </location>
</feature>
<feature type="transmembrane region" description="Helical" evidence="5">
    <location>
        <begin position="28"/>
        <end position="47"/>
    </location>
</feature>
<dbReference type="SUPFAM" id="SSF103473">
    <property type="entry name" value="MFS general substrate transporter"/>
    <property type="match status" value="1"/>
</dbReference>
<dbReference type="InterPro" id="IPR020846">
    <property type="entry name" value="MFS_dom"/>
</dbReference>
<dbReference type="GO" id="GO:0022857">
    <property type="term" value="F:transmembrane transporter activity"/>
    <property type="evidence" value="ECO:0007669"/>
    <property type="project" value="InterPro"/>
</dbReference>
<feature type="transmembrane region" description="Helical" evidence="5">
    <location>
        <begin position="276"/>
        <end position="295"/>
    </location>
</feature>
<dbReference type="Pfam" id="PF07690">
    <property type="entry name" value="MFS_1"/>
    <property type="match status" value="1"/>
</dbReference>
<feature type="transmembrane region" description="Helical" evidence="5">
    <location>
        <begin position="340"/>
        <end position="361"/>
    </location>
</feature>
<evidence type="ECO:0000259" key="6">
    <source>
        <dbReference type="PROSITE" id="PS50850"/>
    </source>
</evidence>
<reference evidence="7 8" key="1">
    <citation type="submission" date="2019-07" db="EMBL/GenBank/DDBJ databases">
        <title>Description of 53C-WASEF.</title>
        <authorList>
            <person name="Pitt A."/>
            <person name="Hahn M.W."/>
        </authorList>
    </citation>
    <scope>NUCLEOTIDE SEQUENCE [LARGE SCALE GENOMIC DNA]</scope>
    <source>
        <strain evidence="7 8">53C-WASEF</strain>
    </source>
</reference>
<dbReference type="OrthoDB" id="8877752at2"/>
<feature type="transmembrane region" description="Helical" evidence="5">
    <location>
        <begin position="430"/>
        <end position="450"/>
    </location>
</feature>
<gene>
    <name evidence="7" type="ORF">FPL22_08495</name>
</gene>
<dbReference type="PROSITE" id="PS50850">
    <property type="entry name" value="MFS"/>
    <property type="match status" value="1"/>
</dbReference>
<evidence type="ECO:0000313" key="8">
    <source>
        <dbReference type="Proteomes" id="UP000315648"/>
    </source>
</evidence>
<dbReference type="PANTHER" id="PTHR23528">
    <property type="match status" value="1"/>
</dbReference>
<dbReference type="PANTHER" id="PTHR23528:SF1">
    <property type="entry name" value="MAJOR FACILITATOR SUPERFAMILY (MFS) PROFILE DOMAIN-CONTAINING PROTEIN"/>
    <property type="match status" value="1"/>
</dbReference>
<feature type="transmembrane region" description="Helical" evidence="5">
    <location>
        <begin position="215"/>
        <end position="236"/>
    </location>
</feature>
<feature type="transmembrane region" description="Helical" evidence="5">
    <location>
        <begin position="315"/>
        <end position="333"/>
    </location>
</feature>
<keyword evidence="3 5" id="KW-0472">Membrane</keyword>
<keyword evidence="1 5" id="KW-0812">Transmembrane</keyword>
<keyword evidence="8" id="KW-1185">Reference proteome</keyword>
<comment type="caution">
    <text evidence="7">The sequence shown here is derived from an EMBL/GenBank/DDBJ whole genome shotgun (WGS) entry which is preliminary data.</text>
</comment>
<evidence type="ECO:0000256" key="3">
    <source>
        <dbReference type="ARBA" id="ARBA00023136"/>
    </source>
</evidence>
<name>A0A556QRQ8_9BACT</name>
<dbReference type="AlphaFoldDB" id="A0A556QRQ8"/>
<evidence type="ECO:0000256" key="2">
    <source>
        <dbReference type="ARBA" id="ARBA00022989"/>
    </source>
</evidence>
<keyword evidence="2 5" id="KW-1133">Transmembrane helix</keyword>
<dbReference type="InterPro" id="IPR011701">
    <property type="entry name" value="MFS"/>
</dbReference>
<proteinExistence type="predicted"/>
<feature type="transmembrane region" description="Helical" evidence="5">
    <location>
        <begin position="401"/>
        <end position="424"/>
    </location>
</feature>
<sequence>MHTPPAPLPEANSAGEPTSPGSPKIWRAGTLTYTSGTLIVLFLWLLWGDFSWAMRDRSVAPLAQWYLKSIEVPNLLFALLISTFPAAVGLVLGPIISYKSDRHRGPRGRRIPFLLITTPIAAFGMLGLAATPYISRWVHGHFPEQSEMLVAVLCFGVFWAAFEFATIVASSVFGGLIGDVVPAPLLGRFYGLFRAVSLIDGMIFNYWLIGKADTHYTVILTVIAVFYGVGFMWVCYKVKEGNYPPPPPEPENAPGPLVGFFVGAKTYFRECFSHSYYIWVFILLTIASICFMPVNTFMIPYATSLGMSMDAYGKYMALTFTISLILAYPLGWLADIFHPLRMAIGCLLGYVVVTAWGALYARDASTFAIALVLHGVLSGCYFTSAASLGLRLFPRSKFAQFASAAGLMGSVFGMVIGPLIGKLIDVSGNLYHYTFTSGCVISTIALLAALHVHGKFMRLGGPKNYVAPL</sequence>
<evidence type="ECO:0000313" key="7">
    <source>
        <dbReference type="EMBL" id="TSJ79313.1"/>
    </source>
</evidence>
<feature type="domain" description="Major facilitator superfamily (MFS) profile" evidence="6">
    <location>
        <begin position="276"/>
        <end position="469"/>
    </location>
</feature>
<evidence type="ECO:0000256" key="5">
    <source>
        <dbReference type="SAM" id="Phobius"/>
    </source>
</evidence>
<accession>A0A556QRQ8</accession>
<dbReference type="Proteomes" id="UP000315648">
    <property type="component" value="Unassembled WGS sequence"/>
</dbReference>
<feature type="transmembrane region" description="Helical" evidence="5">
    <location>
        <begin position="110"/>
        <end position="130"/>
    </location>
</feature>
<feature type="region of interest" description="Disordered" evidence="4">
    <location>
        <begin position="1"/>
        <end position="23"/>
    </location>
</feature>
<protein>
    <submittedName>
        <fullName evidence="7">MFS transporter</fullName>
    </submittedName>
</protein>
<organism evidence="7 8">
    <name type="scientific">Rariglobus hedericola</name>
    <dbReference type="NCBI Taxonomy" id="2597822"/>
    <lineage>
        <taxon>Bacteria</taxon>
        <taxon>Pseudomonadati</taxon>
        <taxon>Verrucomicrobiota</taxon>
        <taxon>Opitutia</taxon>
        <taxon>Opitutales</taxon>
        <taxon>Opitutaceae</taxon>
        <taxon>Rariglobus</taxon>
    </lineage>
</organism>
<feature type="transmembrane region" description="Helical" evidence="5">
    <location>
        <begin position="150"/>
        <end position="177"/>
    </location>
</feature>